<evidence type="ECO:0000313" key="2">
    <source>
        <dbReference type="Proteomes" id="UP000070053"/>
    </source>
</evidence>
<gene>
    <name evidence="1" type="ORF">SORDD21_01874</name>
</gene>
<dbReference type="PATRIC" id="fig|1303.81.peg.2379"/>
<accession>A0A139PGZ5</accession>
<dbReference type="Proteomes" id="UP000070053">
    <property type="component" value="Unassembled WGS sequence"/>
</dbReference>
<organism evidence="1 2">
    <name type="scientific">Streptococcus oralis</name>
    <dbReference type="NCBI Taxonomy" id="1303"/>
    <lineage>
        <taxon>Bacteria</taxon>
        <taxon>Bacillati</taxon>
        <taxon>Bacillota</taxon>
        <taxon>Bacilli</taxon>
        <taxon>Lactobacillales</taxon>
        <taxon>Streptococcaceae</taxon>
        <taxon>Streptococcus</taxon>
    </lineage>
</organism>
<dbReference type="EC" id="1.3.1.9" evidence="1"/>
<reference evidence="1 2" key="1">
    <citation type="submission" date="2016-01" db="EMBL/GenBank/DDBJ databases">
        <title>Highly variable Streptococcus oralis are common among viridans streptococci isolated from primates.</title>
        <authorList>
            <person name="Denapaite D."/>
            <person name="Rieger M."/>
            <person name="Koendgen S."/>
            <person name="Brueckner R."/>
            <person name="Ochigava I."/>
            <person name="Kappeler P."/>
            <person name="Maetz-Rensing K."/>
            <person name="Leendertz F."/>
            <person name="Hakenbeck R."/>
        </authorList>
    </citation>
    <scope>NUCLEOTIDE SEQUENCE [LARGE SCALE GENOMIC DNA]</scope>
    <source>
        <strain evidence="1 2">DD21</strain>
    </source>
</reference>
<dbReference type="Gene3D" id="3.20.20.70">
    <property type="entry name" value="Aldolase class I"/>
    <property type="match status" value="1"/>
</dbReference>
<keyword evidence="1" id="KW-0560">Oxidoreductase</keyword>
<dbReference type="EMBL" id="LQZP01000539">
    <property type="protein sequence ID" value="KXT88752.1"/>
    <property type="molecule type" value="Genomic_DNA"/>
</dbReference>
<dbReference type="AlphaFoldDB" id="A0A139PGZ5"/>
<sequence>MASAYNQAEKDFLAGKKTQEEIEELGAGALRNAVVDGDVDNGSVMAGQIAGLVSKEETCAEILEDIYLGAAKVIQKEAARWADVKF</sequence>
<protein>
    <submittedName>
        <fullName evidence="1">Enoyl-(Acyl-carrier-protein) reductase (FMN)</fullName>
        <ecNumber evidence="1">1.3.1.9</ecNumber>
    </submittedName>
</protein>
<evidence type="ECO:0000313" key="1">
    <source>
        <dbReference type="EMBL" id="KXT88752.1"/>
    </source>
</evidence>
<dbReference type="InterPro" id="IPR013785">
    <property type="entry name" value="Aldolase_TIM"/>
</dbReference>
<proteinExistence type="predicted"/>
<name>A0A139PGZ5_STROR</name>
<comment type="caution">
    <text evidence="1">The sequence shown here is derived from an EMBL/GenBank/DDBJ whole genome shotgun (WGS) entry which is preliminary data.</text>
</comment>
<dbReference type="GO" id="GO:0004318">
    <property type="term" value="F:enoyl-[acyl-carrier-protein] reductase (NADH) activity"/>
    <property type="evidence" value="ECO:0007669"/>
    <property type="project" value="UniProtKB-EC"/>
</dbReference>